<proteinExistence type="predicted"/>
<evidence type="ECO:0000313" key="2">
    <source>
        <dbReference type="Proteomes" id="UP000824633"/>
    </source>
</evidence>
<organism evidence="1 2">
    <name type="scientific">Clostridium gelidum</name>
    <dbReference type="NCBI Taxonomy" id="704125"/>
    <lineage>
        <taxon>Bacteria</taxon>
        <taxon>Bacillati</taxon>
        <taxon>Bacillota</taxon>
        <taxon>Clostridia</taxon>
        <taxon>Eubacteriales</taxon>
        <taxon>Clostridiaceae</taxon>
        <taxon>Clostridium</taxon>
    </lineage>
</organism>
<dbReference type="Proteomes" id="UP000824633">
    <property type="component" value="Chromosome"/>
</dbReference>
<gene>
    <name evidence="1" type="ORF">psyc5s11_55280</name>
</gene>
<name>A0ABN6J571_9CLOT</name>
<reference evidence="2" key="1">
    <citation type="submission" date="2021-07" db="EMBL/GenBank/DDBJ databases">
        <title>Complete genome sequencing of a Clostridium isolate.</title>
        <authorList>
            <person name="Ueki A."/>
            <person name="Tonouchi A."/>
        </authorList>
    </citation>
    <scope>NUCLEOTIDE SEQUENCE [LARGE SCALE GENOMIC DNA]</scope>
    <source>
        <strain evidence="2">C5S11</strain>
    </source>
</reference>
<protein>
    <submittedName>
        <fullName evidence="1">Uncharacterized protein</fullName>
    </submittedName>
</protein>
<dbReference type="EMBL" id="AP024849">
    <property type="protein sequence ID" value="BCZ49461.1"/>
    <property type="molecule type" value="Genomic_DNA"/>
</dbReference>
<accession>A0ABN6J571</accession>
<sequence length="189" mass="21073">MRAQNQLILPIIIEKIEIMKNILPSCLQTLNTVPLSAIHNDGVVGFKNVIKNPVKNPFEAGLTAYLFNSKADFLELKDILVDISKTIPDIIQNKLRDLGFLEKIVRRPRFIIIIYTISADTAPSETLNPALNPFVSERLTDSRPEGPKGIDAKKPVEKPINIALNIALSIDIVNTENIVFSFKCICILL</sequence>
<keyword evidence="2" id="KW-1185">Reference proteome</keyword>
<evidence type="ECO:0000313" key="1">
    <source>
        <dbReference type="EMBL" id="BCZ49461.1"/>
    </source>
</evidence>